<proteinExistence type="predicted"/>
<evidence type="ECO:0008006" key="3">
    <source>
        <dbReference type="Google" id="ProtNLM"/>
    </source>
</evidence>
<protein>
    <recommendedName>
        <fullName evidence="3">F-box domain-containing protein</fullName>
    </recommendedName>
</protein>
<evidence type="ECO:0000313" key="2">
    <source>
        <dbReference type="Proteomes" id="UP000567179"/>
    </source>
</evidence>
<dbReference type="OrthoDB" id="2884727at2759"/>
<accession>A0A8H5AWQ9</accession>
<dbReference type="Proteomes" id="UP000567179">
    <property type="component" value="Unassembled WGS sequence"/>
</dbReference>
<dbReference type="AlphaFoldDB" id="A0A8H5AWQ9"/>
<dbReference type="EMBL" id="JAACJJ010000056">
    <property type="protein sequence ID" value="KAF5312258.1"/>
    <property type="molecule type" value="Genomic_DNA"/>
</dbReference>
<comment type="caution">
    <text evidence="1">The sequence shown here is derived from an EMBL/GenBank/DDBJ whole genome shotgun (WGS) entry which is preliminary data.</text>
</comment>
<organism evidence="1 2">
    <name type="scientific">Psilocybe cf. subviscida</name>
    <dbReference type="NCBI Taxonomy" id="2480587"/>
    <lineage>
        <taxon>Eukaryota</taxon>
        <taxon>Fungi</taxon>
        <taxon>Dikarya</taxon>
        <taxon>Basidiomycota</taxon>
        <taxon>Agaricomycotina</taxon>
        <taxon>Agaricomycetes</taxon>
        <taxon>Agaricomycetidae</taxon>
        <taxon>Agaricales</taxon>
        <taxon>Agaricineae</taxon>
        <taxon>Strophariaceae</taxon>
        <taxon>Psilocybe</taxon>
    </lineage>
</organism>
<reference evidence="1 2" key="1">
    <citation type="journal article" date="2020" name="ISME J.">
        <title>Uncovering the hidden diversity of litter-decomposition mechanisms in mushroom-forming fungi.</title>
        <authorList>
            <person name="Floudas D."/>
            <person name="Bentzer J."/>
            <person name="Ahren D."/>
            <person name="Johansson T."/>
            <person name="Persson P."/>
            <person name="Tunlid A."/>
        </authorList>
    </citation>
    <scope>NUCLEOTIDE SEQUENCE [LARGE SCALE GENOMIC DNA]</scope>
    <source>
        <strain evidence="1 2">CBS 101986</strain>
    </source>
</reference>
<evidence type="ECO:0000313" key="1">
    <source>
        <dbReference type="EMBL" id="KAF5312258.1"/>
    </source>
</evidence>
<sequence length="456" mass="51424">MQSMLCYIRPIWLASVCARWRQIALAEPRLWSTINITYRREVPDLHRNSWTPPLELVQQWITRSGALPLHIVLGWEEAPESEDGALGEIIQILCEQCHRWRSLYIQVPPTAMLFFQAARSGSTIDLDYLSINLGDISDHPAMMGETILRPRHAALQSPPWVAGSYSWTNMVTLTISNANPYECLDIIQQAKQLESLNVVFIRTGEDEDILPPAEPVISARLREINIGFLTNGTLDEFFLNIRAPELESLELIRYADRGTHIPLDFLAPMLLQSGSGEKMRELTLAGMACSSEDLLDLLHGLSGLSQLTMLYHRAGDIPPPLNVLFDTLVATSSYFEDAANTVSFLPRLLAFSYRGPRTFLWSAIADILHAHNADIVDTLSKRPLESLVTLLVPSMVRDDYIDRETLVRLLALQPWSRAKLGLKEELFRASFEHHGMDCPLSPSSIPGHIVTYPWSY</sequence>
<keyword evidence="2" id="KW-1185">Reference proteome</keyword>
<gene>
    <name evidence="1" type="ORF">D9619_002421</name>
</gene>
<name>A0A8H5AWQ9_9AGAR</name>